<keyword evidence="2" id="KW-0472">Membrane</keyword>
<evidence type="ECO:0000256" key="2">
    <source>
        <dbReference type="SAM" id="Phobius"/>
    </source>
</evidence>
<keyword evidence="5" id="KW-1185">Reference proteome</keyword>
<feature type="domain" description="Glycosyltransferase 2-like" evidence="3">
    <location>
        <begin position="191"/>
        <end position="347"/>
    </location>
</feature>
<feature type="compositionally biased region" description="Basic residues" evidence="1">
    <location>
        <begin position="87"/>
        <end position="109"/>
    </location>
</feature>
<sequence>MHQQSRHQLAPVSGASPGRAARKPARPRCRRRLRPRIPPRLCAQGVPAHARPRPPCRSARPGHPQDGSPARRSGGWRQRLRRDPRYARRRPRGKGAPRPRARQPRRPPRGPHPAPAPGGGIPPSGRGPAASTRGTRNQARGGAPPPRDDRPHHPAPGRGHPRRPDRGSSPDGRSPLPGHPIPSPCVTYTNAQFGESHQKSLIARQALGASLPLAGVGCGIGRDWLERIAVQRGGLPFDPASLTEDYELGLAVATLGGSGVLAWVGETRGGRPVAVREYFPSSLNAAIRQKARWMTGIALAGWDRVGWGRLADWREHWMRARDRRAPLAVLVLAAAYLALMALAAAWLLHRLSGTTTPPVDAAMQAVLTINAALLCWRLAMRALFTGRAYGWRQAALSLPRAFVANYISLMAARLAVSRYIALLRGGALRWDKTRHAFPDDVEEAA</sequence>
<evidence type="ECO:0000259" key="3">
    <source>
        <dbReference type="Pfam" id="PF13632"/>
    </source>
</evidence>
<dbReference type="Proteomes" id="UP000253918">
    <property type="component" value="Unassembled WGS sequence"/>
</dbReference>
<reference evidence="4 5" key="1">
    <citation type="submission" date="2018-07" db="EMBL/GenBank/DDBJ databases">
        <title>a novel species of Sphingomonas isolated from the rhizosphere soil of Araceae plant.</title>
        <authorList>
            <person name="Zhiyong W."/>
            <person name="Qinglan Z."/>
            <person name="Zhiwei F."/>
            <person name="Ding X."/>
            <person name="Gejiao W."/>
            <person name="Shixue Z."/>
        </authorList>
    </citation>
    <scope>NUCLEOTIDE SEQUENCE [LARGE SCALE GENOMIC DNA]</scope>
    <source>
        <strain evidence="4 5">WZY 27</strain>
    </source>
</reference>
<dbReference type="Pfam" id="PF13632">
    <property type="entry name" value="Glyco_trans_2_3"/>
    <property type="match status" value="1"/>
</dbReference>
<feature type="transmembrane region" description="Helical" evidence="2">
    <location>
        <begin position="401"/>
        <end position="421"/>
    </location>
</feature>
<evidence type="ECO:0000256" key="1">
    <source>
        <dbReference type="SAM" id="MobiDB-lite"/>
    </source>
</evidence>
<protein>
    <recommendedName>
        <fullName evidence="3">Glycosyltransferase 2-like domain-containing protein</fullName>
    </recommendedName>
</protein>
<dbReference type="AlphaFoldDB" id="A0A369VU08"/>
<dbReference type="InterPro" id="IPR001173">
    <property type="entry name" value="Glyco_trans_2-like"/>
</dbReference>
<feature type="transmembrane region" description="Helical" evidence="2">
    <location>
        <begin position="327"/>
        <end position="349"/>
    </location>
</feature>
<comment type="caution">
    <text evidence="4">The sequence shown here is derived from an EMBL/GenBank/DDBJ whole genome shotgun (WGS) entry which is preliminary data.</text>
</comment>
<keyword evidence="2" id="KW-1133">Transmembrane helix</keyword>
<name>A0A369VU08_9SPHN</name>
<feature type="transmembrane region" description="Helical" evidence="2">
    <location>
        <begin position="361"/>
        <end position="380"/>
    </location>
</feature>
<accession>A0A369VU08</accession>
<keyword evidence="2" id="KW-0812">Transmembrane</keyword>
<proteinExistence type="predicted"/>
<evidence type="ECO:0000313" key="4">
    <source>
        <dbReference type="EMBL" id="RDE05017.1"/>
    </source>
</evidence>
<organism evidence="4 5">
    <name type="scientific">Sphingomonas aracearum</name>
    <dbReference type="NCBI Taxonomy" id="2283317"/>
    <lineage>
        <taxon>Bacteria</taxon>
        <taxon>Pseudomonadati</taxon>
        <taxon>Pseudomonadota</taxon>
        <taxon>Alphaproteobacteria</taxon>
        <taxon>Sphingomonadales</taxon>
        <taxon>Sphingomonadaceae</taxon>
        <taxon>Sphingomonas</taxon>
    </lineage>
</organism>
<feature type="compositionally biased region" description="Basic residues" evidence="1">
    <location>
        <begin position="20"/>
        <end position="37"/>
    </location>
</feature>
<dbReference type="EMBL" id="QQNB01000003">
    <property type="protein sequence ID" value="RDE05017.1"/>
    <property type="molecule type" value="Genomic_DNA"/>
</dbReference>
<feature type="region of interest" description="Disordered" evidence="1">
    <location>
        <begin position="1"/>
        <end position="188"/>
    </location>
</feature>
<dbReference type="OrthoDB" id="5294733at2"/>
<evidence type="ECO:0000313" key="5">
    <source>
        <dbReference type="Proteomes" id="UP000253918"/>
    </source>
</evidence>
<gene>
    <name evidence="4" type="ORF">DVW87_13785</name>
</gene>